<name>A0A453EFA8_AEGTS</name>
<dbReference type="InterPro" id="IPR015424">
    <property type="entry name" value="PyrdxlP-dep_Trfase"/>
</dbReference>
<dbReference type="AlphaFoldDB" id="A0A453EFA8"/>
<dbReference type="InterPro" id="IPR002129">
    <property type="entry name" value="PyrdxlP-dep_de-COase"/>
</dbReference>
<keyword evidence="6" id="KW-0812">Transmembrane</keyword>
<reference evidence="7" key="4">
    <citation type="submission" date="2019-03" db="UniProtKB">
        <authorList>
            <consortium name="EnsemblPlants"/>
        </authorList>
    </citation>
    <scope>IDENTIFICATION</scope>
</reference>
<sequence>MIYGCNAHVHRLDVFFLAAACISIYFFTVHCVKSVRSTMQYTDEFSASNPNNVRACYCYSSWLSSARKKWGDDLSVDGEGARALCMAPSSTRRNLLAVRLCGGGAHSAGRVGEAVQGGRAGCVVEENAHGVQAHGGERLLALGRALGLQLDMDAGLVPLFLCATVGTTQIAAVDPVGELGAVAAPHGVRAHGDAACAGSALICPECTRVEAVESFSMNAHKWLVSNKARQQPLLRRVGEGAGCAGVGWTRASRTPAAIWPLVEWKMCASWSSTRTSVEWKTRHLCRRGEYRAPRRKPALGGKHLAGPPLLLEAWQARTFVAAMSSYTRCASSCPLLHISRFKRRQASLYD</sequence>
<feature type="transmembrane region" description="Helical" evidence="6">
    <location>
        <begin position="12"/>
        <end position="30"/>
    </location>
</feature>
<keyword evidence="8" id="KW-1185">Reference proteome</keyword>
<keyword evidence="2" id="KW-0210">Decarboxylase</keyword>
<dbReference type="SUPFAM" id="SSF53383">
    <property type="entry name" value="PLP-dependent transferases"/>
    <property type="match status" value="1"/>
</dbReference>
<dbReference type="Pfam" id="PF00282">
    <property type="entry name" value="Pyridoxal_deC"/>
    <property type="match status" value="1"/>
</dbReference>
<evidence type="ECO:0000256" key="2">
    <source>
        <dbReference type="ARBA" id="ARBA00022793"/>
    </source>
</evidence>
<dbReference type="Gramene" id="AET3Gv20321600.4">
    <property type="protein sequence ID" value="AET3Gv20321600.4"/>
    <property type="gene ID" value="AET3Gv20321600"/>
</dbReference>
<accession>A0A453EFA8</accession>
<dbReference type="PANTHER" id="PTHR11999:SF96">
    <property type="entry name" value="TYROSINE DECARBOXYLASE"/>
    <property type="match status" value="1"/>
</dbReference>
<proteinExistence type="inferred from homology"/>
<dbReference type="InterPro" id="IPR010977">
    <property type="entry name" value="Aromatic_deC"/>
</dbReference>
<reference evidence="7" key="3">
    <citation type="journal article" date="2017" name="Nature">
        <title>Genome sequence of the progenitor of the wheat D genome Aegilops tauschii.</title>
        <authorList>
            <person name="Luo M.C."/>
            <person name="Gu Y.Q."/>
            <person name="Puiu D."/>
            <person name="Wang H."/>
            <person name="Twardziok S.O."/>
            <person name="Deal K.R."/>
            <person name="Huo N."/>
            <person name="Zhu T."/>
            <person name="Wang L."/>
            <person name="Wang Y."/>
            <person name="McGuire P.E."/>
            <person name="Liu S."/>
            <person name="Long H."/>
            <person name="Ramasamy R.K."/>
            <person name="Rodriguez J.C."/>
            <person name="Van S.L."/>
            <person name="Yuan L."/>
            <person name="Wang Z."/>
            <person name="Xia Z."/>
            <person name="Xiao L."/>
            <person name="Anderson O.D."/>
            <person name="Ouyang S."/>
            <person name="Liang Y."/>
            <person name="Zimin A.V."/>
            <person name="Pertea G."/>
            <person name="Qi P."/>
            <person name="Bennetzen J.L."/>
            <person name="Dai X."/>
            <person name="Dawson M.W."/>
            <person name="Muller H.G."/>
            <person name="Kugler K."/>
            <person name="Rivarola-Duarte L."/>
            <person name="Spannagl M."/>
            <person name="Mayer K.F.X."/>
            <person name="Lu F.H."/>
            <person name="Bevan M.W."/>
            <person name="Leroy P."/>
            <person name="Li P."/>
            <person name="You F.M."/>
            <person name="Sun Q."/>
            <person name="Liu Z."/>
            <person name="Lyons E."/>
            <person name="Wicker T."/>
            <person name="Salzberg S.L."/>
            <person name="Devos K.M."/>
            <person name="Dvorak J."/>
        </authorList>
    </citation>
    <scope>NUCLEOTIDE SEQUENCE [LARGE SCALE GENOMIC DNA]</scope>
    <source>
        <strain evidence="7">cv. AL8/78</strain>
    </source>
</reference>
<dbReference type="Proteomes" id="UP000015105">
    <property type="component" value="Chromosome 3D"/>
</dbReference>
<dbReference type="PANTHER" id="PTHR11999">
    <property type="entry name" value="GROUP II PYRIDOXAL-5-PHOSPHATE DECARBOXYLASE"/>
    <property type="match status" value="1"/>
</dbReference>
<evidence type="ECO:0000256" key="6">
    <source>
        <dbReference type="SAM" id="Phobius"/>
    </source>
</evidence>
<dbReference type="Gene3D" id="3.40.640.10">
    <property type="entry name" value="Type I PLP-dependent aspartate aminotransferase-like (Major domain)"/>
    <property type="match status" value="1"/>
</dbReference>
<evidence type="ECO:0000313" key="7">
    <source>
        <dbReference type="EnsemblPlants" id="AET3Gv20321600.4"/>
    </source>
</evidence>
<comment type="cofactor">
    <cofactor evidence="1 5">
        <name>pyridoxal 5'-phosphate</name>
        <dbReference type="ChEBI" id="CHEBI:597326"/>
    </cofactor>
</comment>
<dbReference type="GO" id="GO:0005737">
    <property type="term" value="C:cytoplasm"/>
    <property type="evidence" value="ECO:0007669"/>
    <property type="project" value="TreeGrafter"/>
</dbReference>
<dbReference type="GO" id="GO:0016831">
    <property type="term" value="F:carboxy-lyase activity"/>
    <property type="evidence" value="ECO:0007669"/>
    <property type="project" value="TreeGrafter"/>
</dbReference>
<reference evidence="8" key="1">
    <citation type="journal article" date="2014" name="Science">
        <title>Ancient hybridizations among the ancestral genomes of bread wheat.</title>
        <authorList>
            <consortium name="International Wheat Genome Sequencing Consortium,"/>
            <person name="Marcussen T."/>
            <person name="Sandve S.R."/>
            <person name="Heier L."/>
            <person name="Spannagl M."/>
            <person name="Pfeifer M."/>
            <person name="Jakobsen K.S."/>
            <person name="Wulff B.B."/>
            <person name="Steuernagel B."/>
            <person name="Mayer K.F."/>
            <person name="Olsen O.A."/>
        </authorList>
    </citation>
    <scope>NUCLEOTIDE SEQUENCE [LARGE SCALE GENOMIC DNA]</scope>
    <source>
        <strain evidence="8">cv. AL8/78</strain>
    </source>
</reference>
<organism evidence="7 8">
    <name type="scientific">Aegilops tauschii subsp. strangulata</name>
    <name type="common">Goatgrass</name>
    <dbReference type="NCBI Taxonomy" id="200361"/>
    <lineage>
        <taxon>Eukaryota</taxon>
        <taxon>Viridiplantae</taxon>
        <taxon>Streptophyta</taxon>
        <taxon>Embryophyta</taxon>
        <taxon>Tracheophyta</taxon>
        <taxon>Spermatophyta</taxon>
        <taxon>Magnoliopsida</taxon>
        <taxon>Liliopsida</taxon>
        <taxon>Poales</taxon>
        <taxon>Poaceae</taxon>
        <taxon>BOP clade</taxon>
        <taxon>Pooideae</taxon>
        <taxon>Triticodae</taxon>
        <taxon>Triticeae</taxon>
        <taxon>Triticinae</taxon>
        <taxon>Aegilops</taxon>
    </lineage>
</organism>
<reference evidence="8" key="2">
    <citation type="journal article" date="2017" name="Nat. Plants">
        <title>The Aegilops tauschii genome reveals multiple impacts of transposons.</title>
        <authorList>
            <person name="Zhao G."/>
            <person name="Zou C."/>
            <person name="Li K."/>
            <person name="Wang K."/>
            <person name="Li T."/>
            <person name="Gao L."/>
            <person name="Zhang X."/>
            <person name="Wang H."/>
            <person name="Yang Z."/>
            <person name="Liu X."/>
            <person name="Jiang W."/>
            <person name="Mao L."/>
            <person name="Kong X."/>
            <person name="Jiao Y."/>
            <person name="Jia J."/>
        </authorList>
    </citation>
    <scope>NUCLEOTIDE SEQUENCE [LARGE SCALE GENOMIC DNA]</scope>
    <source>
        <strain evidence="8">cv. AL8/78</strain>
    </source>
</reference>
<reference evidence="7" key="5">
    <citation type="journal article" date="2021" name="G3 (Bethesda)">
        <title>Aegilops tauschii genome assembly Aet v5.0 features greater sequence contiguity and improved annotation.</title>
        <authorList>
            <person name="Wang L."/>
            <person name="Zhu T."/>
            <person name="Rodriguez J.C."/>
            <person name="Deal K.R."/>
            <person name="Dubcovsky J."/>
            <person name="McGuire P.E."/>
            <person name="Lux T."/>
            <person name="Spannagl M."/>
            <person name="Mayer K.F.X."/>
            <person name="Baldrich P."/>
            <person name="Meyers B.C."/>
            <person name="Huo N."/>
            <person name="Gu Y.Q."/>
            <person name="Zhou H."/>
            <person name="Devos K.M."/>
            <person name="Bennetzen J.L."/>
            <person name="Unver T."/>
            <person name="Budak H."/>
            <person name="Gulick P.J."/>
            <person name="Galiba G."/>
            <person name="Kalapos B."/>
            <person name="Nelson D.R."/>
            <person name="Li P."/>
            <person name="You F.M."/>
            <person name="Luo M.C."/>
            <person name="Dvorak J."/>
        </authorList>
    </citation>
    <scope>NUCLEOTIDE SEQUENCE [LARGE SCALE GENOMIC DNA]</scope>
    <source>
        <strain evidence="7">cv. AL8/78</strain>
    </source>
</reference>
<evidence type="ECO:0000313" key="8">
    <source>
        <dbReference type="Proteomes" id="UP000015105"/>
    </source>
</evidence>
<keyword evidence="4 5" id="KW-0456">Lyase</keyword>
<keyword evidence="6" id="KW-0472">Membrane</keyword>
<dbReference type="STRING" id="200361.A0A453EFA8"/>
<comment type="similarity">
    <text evidence="5">Belongs to the group II decarboxylase family.</text>
</comment>
<protein>
    <submittedName>
        <fullName evidence="7">Uncharacterized protein</fullName>
    </submittedName>
</protein>
<evidence type="ECO:0000256" key="1">
    <source>
        <dbReference type="ARBA" id="ARBA00001933"/>
    </source>
</evidence>
<evidence type="ECO:0000256" key="5">
    <source>
        <dbReference type="RuleBase" id="RU000382"/>
    </source>
</evidence>
<dbReference type="GO" id="GO:0030170">
    <property type="term" value="F:pyridoxal phosphate binding"/>
    <property type="evidence" value="ECO:0007669"/>
    <property type="project" value="InterPro"/>
</dbReference>
<dbReference type="InterPro" id="IPR015421">
    <property type="entry name" value="PyrdxlP-dep_Trfase_major"/>
</dbReference>
<dbReference type="GO" id="GO:0019752">
    <property type="term" value="P:carboxylic acid metabolic process"/>
    <property type="evidence" value="ECO:0007669"/>
    <property type="project" value="InterPro"/>
</dbReference>
<keyword evidence="6" id="KW-1133">Transmembrane helix</keyword>
<keyword evidence="3 5" id="KW-0663">Pyridoxal phosphate</keyword>
<evidence type="ECO:0000256" key="3">
    <source>
        <dbReference type="ARBA" id="ARBA00022898"/>
    </source>
</evidence>
<evidence type="ECO:0000256" key="4">
    <source>
        <dbReference type="ARBA" id="ARBA00023239"/>
    </source>
</evidence>
<dbReference type="EnsemblPlants" id="AET3Gv20321600.4">
    <property type="protein sequence ID" value="AET3Gv20321600.4"/>
    <property type="gene ID" value="AET3Gv20321600"/>
</dbReference>